<accession>A0ACB8DQ14</accession>
<protein>
    <submittedName>
        <fullName evidence="1">Uncharacterized protein</fullName>
    </submittedName>
</protein>
<name>A0ACB8DQ14_DERSI</name>
<reference evidence="1" key="1">
    <citation type="submission" date="2020-05" db="EMBL/GenBank/DDBJ databases">
        <title>Large-scale comparative analyses of tick genomes elucidate their genetic diversity and vector capacities.</title>
        <authorList>
            <person name="Jia N."/>
            <person name="Wang J."/>
            <person name="Shi W."/>
            <person name="Du L."/>
            <person name="Sun Y."/>
            <person name="Zhan W."/>
            <person name="Jiang J."/>
            <person name="Wang Q."/>
            <person name="Zhang B."/>
            <person name="Ji P."/>
            <person name="Sakyi L.B."/>
            <person name="Cui X."/>
            <person name="Yuan T."/>
            <person name="Jiang B."/>
            <person name="Yang W."/>
            <person name="Lam T.T.-Y."/>
            <person name="Chang Q."/>
            <person name="Ding S."/>
            <person name="Wang X."/>
            <person name="Zhu J."/>
            <person name="Ruan X."/>
            <person name="Zhao L."/>
            <person name="Wei J."/>
            <person name="Que T."/>
            <person name="Du C."/>
            <person name="Cheng J."/>
            <person name="Dai P."/>
            <person name="Han X."/>
            <person name="Huang E."/>
            <person name="Gao Y."/>
            <person name="Liu J."/>
            <person name="Shao H."/>
            <person name="Ye R."/>
            <person name="Li L."/>
            <person name="Wei W."/>
            <person name="Wang X."/>
            <person name="Wang C."/>
            <person name="Yang T."/>
            <person name="Huo Q."/>
            <person name="Li W."/>
            <person name="Guo W."/>
            <person name="Chen H."/>
            <person name="Zhou L."/>
            <person name="Ni X."/>
            <person name="Tian J."/>
            <person name="Zhou Y."/>
            <person name="Sheng Y."/>
            <person name="Liu T."/>
            <person name="Pan Y."/>
            <person name="Xia L."/>
            <person name="Li J."/>
            <person name="Zhao F."/>
            <person name="Cao W."/>
        </authorList>
    </citation>
    <scope>NUCLEOTIDE SEQUENCE</scope>
    <source>
        <strain evidence="1">Dsil-2018</strain>
    </source>
</reference>
<dbReference type="Proteomes" id="UP000821865">
    <property type="component" value="Chromosome 10"/>
</dbReference>
<proteinExistence type="predicted"/>
<organism evidence="1 2">
    <name type="scientific">Dermacentor silvarum</name>
    <name type="common">Tick</name>
    <dbReference type="NCBI Taxonomy" id="543639"/>
    <lineage>
        <taxon>Eukaryota</taxon>
        <taxon>Metazoa</taxon>
        <taxon>Ecdysozoa</taxon>
        <taxon>Arthropoda</taxon>
        <taxon>Chelicerata</taxon>
        <taxon>Arachnida</taxon>
        <taxon>Acari</taxon>
        <taxon>Parasitiformes</taxon>
        <taxon>Ixodida</taxon>
        <taxon>Ixodoidea</taxon>
        <taxon>Ixodidae</taxon>
        <taxon>Rhipicephalinae</taxon>
        <taxon>Dermacentor</taxon>
    </lineage>
</organism>
<keyword evidence="2" id="KW-1185">Reference proteome</keyword>
<evidence type="ECO:0000313" key="1">
    <source>
        <dbReference type="EMBL" id="KAH7974737.1"/>
    </source>
</evidence>
<gene>
    <name evidence="1" type="ORF">HPB49_018891</name>
</gene>
<evidence type="ECO:0000313" key="2">
    <source>
        <dbReference type="Proteomes" id="UP000821865"/>
    </source>
</evidence>
<dbReference type="EMBL" id="CM023479">
    <property type="protein sequence ID" value="KAH7974737.1"/>
    <property type="molecule type" value="Genomic_DNA"/>
</dbReference>
<sequence length="418" mass="46533">MRERLDAIKFPYIAALTAYALSFAPGPDRQKSMDVLRAHLLEDTDMNSLSTGDEATGIDVEGTSYALLAHLKHHDMDSSKKFVNWLLRHRSASGSFVSTQDTVVALQALSEFSIQASNAAPDISGVVLTDNTLQDFRIKRDNAALLQEFQIVNAKGKIVVNASGIGTAALNVRLRYNVLVPSQQGCKFALSVAAEIYRESIEGPGILPDILVQKLGVQWSHLASRHRVGRAQEKPRNKPDDENTYQIKVCTRYLGGNESNMAIVDVGTFTGFRPIKDDLNKVVNDTAGVDKYEERENGVFFYLKTVKAATETCLKFRVEKEFAVTNLQTSTVKVYDYYKPMWKGKVSANYVLAGYRHLAFDIDKVIKEGEENTETLEGHTRLFLGRQLCNTSNLDVGREYIIFGKDSDEDITDGGLRT</sequence>
<comment type="caution">
    <text evidence="1">The sequence shown here is derived from an EMBL/GenBank/DDBJ whole genome shotgun (WGS) entry which is preliminary data.</text>
</comment>